<accession>A0A2C9V4I8</accession>
<dbReference type="SMART" id="SM00432">
    <property type="entry name" value="MADS"/>
    <property type="match status" value="1"/>
</dbReference>
<protein>
    <recommendedName>
        <fullName evidence="6">MADS-box domain-containing protein</fullName>
    </recommendedName>
</protein>
<dbReference type="GO" id="GO:0006357">
    <property type="term" value="P:regulation of transcription by RNA polymerase II"/>
    <property type="evidence" value="ECO:0000318"/>
    <property type="project" value="GO_Central"/>
</dbReference>
<dbReference type="AlphaFoldDB" id="A0A2C9V4I8"/>
<dbReference type="InterPro" id="IPR033896">
    <property type="entry name" value="MEF2-like_N"/>
</dbReference>
<dbReference type="SUPFAM" id="SSF55455">
    <property type="entry name" value="SRF-like"/>
    <property type="match status" value="1"/>
</dbReference>
<dbReference type="CDD" id="cd00265">
    <property type="entry name" value="MADS_MEF2_like"/>
    <property type="match status" value="1"/>
</dbReference>
<evidence type="ECO:0000256" key="5">
    <source>
        <dbReference type="ARBA" id="ARBA00023242"/>
    </source>
</evidence>
<evidence type="ECO:0000256" key="2">
    <source>
        <dbReference type="ARBA" id="ARBA00023015"/>
    </source>
</evidence>
<dbReference type="PANTHER" id="PTHR11945:SF629">
    <property type="entry name" value="OS02G0164450 PROTEIN"/>
    <property type="match status" value="1"/>
</dbReference>
<gene>
    <name evidence="7" type="ORF">MANES_10G086700v8</name>
</gene>
<reference evidence="8" key="1">
    <citation type="journal article" date="2016" name="Nat. Biotechnol.">
        <title>Sequencing wild and cultivated cassava and related species reveals extensive interspecific hybridization and genetic diversity.</title>
        <authorList>
            <person name="Bredeson J.V."/>
            <person name="Lyons J.B."/>
            <person name="Prochnik S.E."/>
            <person name="Wu G.A."/>
            <person name="Ha C.M."/>
            <person name="Edsinger-Gonzales E."/>
            <person name="Grimwood J."/>
            <person name="Schmutz J."/>
            <person name="Rabbi I.Y."/>
            <person name="Egesi C."/>
            <person name="Nauluvula P."/>
            <person name="Lebot V."/>
            <person name="Ndunguru J."/>
            <person name="Mkamilo G."/>
            <person name="Bart R.S."/>
            <person name="Setter T.L."/>
            <person name="Gleadow R.M."/>
            <person name="Kulakow P."/>
            <person name="Ferguson M.E."/>
            <person name="Rounsley S."/>
            <person name="Rokhsar D.S."/>
        </authorList>
    </citation>
    <scope>NUCLEOTIDE SEQUENCE [LARGE SCALE GENOMIC DNA]</scope>
    <source>
        <strain evidence="8">cv. AM560-2</strain>
    </source>
</reference>
<name>A0A2C9V4I8_MANES</name>
<dbReference type="Pfam" id="PF00319">
    <property type="entry name" value="SRF-TF"/>
    <property type="match status" value="1"/>
</dbReference>
<feature type="domain" description="MADS-box" evidence="6">
    <location>
        <begin position="7"/>
        <end position="67"/>
    </location>
</feature>
<dbReference type="SMR" id="A0A2C9V4I8"/>
<dbReference type="InterPro" id="IPR036879">
    <property type="entry name" value="TF_MADSbox_sf"/>
</dbReference>
<dbReference type="Proteomes" id="UP000091857">
    <property type="component" value="Chromosome 10"/>
</dbReference>
<dbReference type="Gene3D" id="6.10.140.920">
    <property type="match status" value="1"/>
</dbReference>
<dbReference type="GO" id="GO:0045944">
    <property type="term" value="P:positive regulation of transcription by RNA polymerase II"/>
    <property type="evidence" value="ECO:0007669"/>
    <property type="project" value="InterPro"/>
</dbReference>
<dbReference type="EMBL" id="CM004396">
    <property type="protein sequence ID" value="OAY39338.1"/>
    <property type="molecule type" value="Genomic_DNA"/>
</dbReference>
<dbReference type="PROSITE" id="PS50066">
    <property type="entry name" value="MADS_BOX_2"/>
    <property type="match status" value="1"/>
</dbReference>
<keyword evidence="4" id="KW-0804">Transcription</keyword>
<evidence type="ECO:0000256" key="3">
    <source>
        <dbReference type="ARBA" id="ARBA00023125"/>
    </source>
</evidence>
<evidence type="ECO:0000256" key="1">
    <source>
        <dbReference type="ARBA" id="ARBA00004123"/>
    </source>
</evidence>
<keyword evidence="3" id="KW-0238">DNA-binding</keyword>
<evidence type="ECO:0000313" key="7">
    <source>
        <dbReference type="EMBL" id="OAY39338.1"/>
    </source>
</evidence>
<sequence>MVKRSSLGRQRIAMEKISKKTHLQVTFSKRRAGLFKKASELCILCGVEIAIIVFSPANKIFSFSYPEVESILERFLVGNHPPTSDLAHQLIEAHRNAKVCELSAQLTHILDLLETEKKQGEELSQMRKASQSQCWWEAPIHELELPELLMLGDAMEDLKKNVIRQANKILIEHKNSSPFLAANCIRHVPDYGSKTNEFNVVPFTIPYVNNFGY</sequence>
<dbReference type="FunFam" id="3.40.1810.10:FF:000006">
    <property type="entry name" value="Agamous-like MADS-box protein AGL62"/>
    <property type="match status" value="1"/>
</dbReference>
<organism evidence="7 8">
    <name type="scientific">Manihot esculenta</name>
    <name type="common">Cassava</name>
    <name type="synonym">Jatropha manihot</name>
    <dbReference type="NCBI Taxonomy" id="3983"/>
    <lineage>
        <taxon>Eukaryota</taxon>
        <taxon>Viridiplantae</taxon>
        <taxon>Streptophyta</taxon>
        <taxon>Embryophyta</taxon>
        <taxon>Tracheophyta</taxon>
        <taxon>Spermatophyta</taxon>
        <taxon>Magnoliopsida</taxon>
        <taxon>eudicotyledons</taxon>
        <taxon>Gunneridae</taxon>
        <taxon>Pentapetalae</taxon>
        <taxon>rosids</taxon>
        <taxon>fabids</taxon>
        <taxon>Malpighiales</taxon>
        <taxon>Euphorbiaceae</taxon>
        <taxon>Crotonoideae</taxon>
        <taxon>Manihoteae</taxon>
        <taxon>Manihot</taxon>
    </lineage>
</organism>
<dbReference type="GO" id="GO:0046983">
    <property type="term" value="F:protein dimerization activity"/>
    <property type="evidence" value="ECO:0007669"/>
    <property type="project" value="InterPro"/>
</dbReference>
<dbReference type="OMA" id="VHYDIVE"/>
<dbReference type="GO" id="GO:0000981">
    <property type="term" value="F:DNA-binding transcription factor activity, RNA polymerase II-specific"/>
    <property type="evidence" value="ECO:0000318"/>
    <property type="project" value="GO_Central"/>
</dbReference>
<keyword evidence="8" id="KW-1185">Reference proteome</keyword>
<evidence type="ECO:0000256" key="4">
    <source>
        <dbReference type="ARBA" id="ARBA00023163"/>
    </source>
</evidence>
<proteinExistence type="predicted"/>
<dbReference type="GO" id="GO:0000978">
    <property type="term" value="F:RNA polymerase II cis-regulatory region sequence-specific DNA binding"/>
    <property type="evidence" value="ECO:0000318"/>
    <property type="project" value="GO_Central"/>
</dbReference>
<evidence type="ECO:0000313" key="8">
    <source>
        <dbReference type="Proteomes" id="UP000091857"/>
    </source>
</evidence>
<comment type="caution">
    <text evidence="7">The sequence shown here is derived from an EMBL/GenBank/DDBJ whole genome shotgun (WGS) entry which is preliminary data.</text>
</comment>
<dbReference type="OrthoDB" id="1898716at2759"/>
<dbReference type="Gramene" id="Manes.10G086700.1.v8.1">
    <property type="protein sequence ID" value="Manes.10G086700.1.v8.1.CDS.1"/>
    <property type="gene ID" value="Manes.10G086700.v8.1"/>
</dbReference>
<dbReference type="PANTHER" id="PTHR11945">
    <property type="entry name" value="MADS BOX PROTEIN"/>
    <property type="match status" value="1"/>
</dbReference>
<dbReference type="PRINTS" id="PR00404">
    <property type="entry name" value="MADSDOMAIN"/>
</dbReference>
<keyword evidence="2" id="KW-0805">Transcription regulation</keyword>
<evidence type="ECO:0000259" key="6">
    <source>
        <dbReference type="PROSITE" id="PS50066"/>
    </source>
</evidence>
<dbReference type="Gene3D" id="3.40.1810.10">
    <property type="entry name" value="Transcription factor, MADS-box"/>
    <property type="match status" value="1"/>
</dbReference>
<comment type="subcellular location">
    <subcellularLocation>
        <location evidence="1">Nucleus</location>
    </subcellularLocation>
</comment>
<dbReference type="GO" id="GO:0005634">
    <property type="term" value="C:nucleus"/>
    <property type="evidence" value="ECO:0007669"/>
    <property type="project" value="UniProtKB-SubCell"/>
</dbReference>
<dbReference type="InterPro" id="IPR002100">
    <property type="entry name" value="TF_MADSbox"/>
</dbReference>
<keyword evidence="5" id="KW-0539">Nucleus</keyword>